<protein>
    <submittedName>
        <fullName evidence="2">Uncharacterized protein</fullName>
    </submittedName>
</protein>
<dbReference type="Proteomes" id="UP000627838">
    <property type="component" value="Unassembled WGS sequence"/>
</dbReference>
<dbReference type="RefSeq" id="WP_192758065.1">
    <property type="nucleotide sequence ID" value="NZ_JADBDZ010000001.1"/>
</dbReference>
<evidence type="ECO:0000313" key="3">
    <source>
        <dbReference type="Proteomes" id="UP000627838"/>
    </source>
</evidence>
<sequence>MTTNENAPGDETGGVGDEQHGGGYVEARIRRHPVVRVEVFAPFWPADPWWYTYGCPPCQGQHLERTDRRAGIPGGHRAPCGNLVYRVIGDTVYGVEVTP</sequence>
<name>A0ABR9JKV4_9ACTN</name>
<dbReference type="EMBL" id="JADBDZ010000001">
    <property type="protein sequence ID" value="MBE1531148.1"/>
    <property type="molecule type" value="Genomic_DNA"/>
</dbReference>
<reference evidence="2 3" key="1">
    <citation type="submission" date="2020-10" db="EMBL/GenBank/DDBJ databases">
        <title>Sequencing the genomes of 1000 actinobacteria strains.</title>
        <authorList>
            <person name="Klenk H.-P."/>
        </authorList>
    </citation>
    <scope>NUCLEOTIDE SEQUENCE [LARGE SCALE GENOMIC DNA]</scope>
    <source>
        <strain evidence="2 3">DSM 46744</strain>
    </source>
</reference>
<proteinExistence type="predicted"/>
<evidence type="ECO:0000313" key="2">
    <source>
        <dbReference type="EMBL" id="MBE1531148.1"/>
    </source>
</evidence>
<organism evidence="2 3">
    <name type="scientific">Actinomadura algeriensis</name>
    <dbReference type="NCBI Taxonomy" id="1679523"/>
    <lineage>
        <taxon>Bacteria</taxon>
        <taxon>Bacillati</taxon>
        <taxon>Actinomycetota</taxon>
        <taxon>Actinomycetes</taxon>
        <taxon>Streptosporangiales</taxon>
        <taxon>Thermomonosporaceae</taxon>
        <taxon>Actinomadura</taxon>
    </lineage>
</organism>
<comment type="caution">
    <text evidence="2">The sequence shown here is derived from an EMBL/GenBank/DDBJ whole genome shotgun (WGS) entry which is preliminary data.</text>
</comment>
<accession>A0ABR9JKV4</accession>
<gene>
    <name evidence="2" type="ORF">H4W34_000981</name>
</gene>
<evidence type="ECO:0000256" key="1">
    <source>
        <dbReference type="SAM" id="MobiDB-lite"/>
    </source>
</evidence>
<feature type="region of interest" description="Disordered" evidence="1">
    <location>
        <begin position="1"/>
        <end position="22"/>
    </location>
</feature>
<keyword evidence="3" id="KW-1185">Reference proteome</keyword>
<feature type="compositionally biased region" description="Gly residues" evidence="1">
    <location>
        <begin position="11"/>
        <end position="22"/>
    </location>
</feature>